<name>A0A3G2CE85_SERMA</name>
<accession>A0A3G2CE85</accession>
<dbReference type="AlphaFoldDB" id="A0A3G2CE85"/>
<dbReference type="Pfam" id="PF06986">
    <property type="entry name" value="F_T4SS_TraN"/>
    <property type="match status" value="1"/>
</dbReference>
<proteinExistence type="predicted"/>
<dbReference type="RefSeq" id="WP_254306171.1">
    <property type="nucleotide sequence ID" value="NZ_MH569712.1"/>
</dbReference>
<organism evidence="1">
    <name type="scientific">Serratia marcescens</name>
    <dbReference type="NCBI Taxonomy" id="615"/>
    <lineage>
        <taxon>Bacteria</taxon>
        <taxon>Pseudomonadati</taxon>
        <taxon>Pseudomonadota</taxon>
        <taxon>Gammaproteobacteria</taxon>
        <taxon>Enterobacterales</taxon>
        <taxon>Yersiniaceae</taxon>
        <taxon>Serratia</taxon>
    </lineage>
</organism>
<sequence>MSAGICMKSNGLKISVVLMTGWLLSFTALASSMDQSMKEGRDIAGSALSSGVEATKNFKPEDEFEGFNSKPPESGYYHGVTSSGSNIGDKGNSELATSDLGKLTRESFINNPADKIDRNSDMIKNSDSIRDNAELIAAGTSQQCIKQDISKVTFTSHSCSQDKSVSAVCTNTGSIDVRTTKVWTPETLRLEVNMKKSGKGVWTGNVSLPESGRFKNINVSGSTVVVPYNGQCKKEAGVTNECRSSIDESVSLMARTFPVSITKYPSITSLCSGGQNTHCTTTYNNGTGSINATFSISDTFSQGQSITVVKKSRLDDSSGNSSFKLVLTLGIEVEKTSYQPEIVWNENCPVDKGNAVKVREWCSQPGATRTVQYNGQPFNMYSDCWQHSEEWVVSSADTNTCSQWENDANCTVGTRACTAYIGSYCVKENISYQCQHTVKSEGWLCGDSFYCADGKCAAMQENQNGDFSQAVSALAAIAAAGKDVAEMDPSKVSAFTGKGMSCRKAAAGFSNCCKGGGWGSDVGLAHCNSEEKAIGKAKEKLLTIDVGEYCSRKVLGVCLQKKRTYCVFDSKLARIVQEQGRGGQLHISFGSASSPNCRGVTVAEMQHIDWKVIDYSDFYSELEDNMTLPDSGSLTDRIREQIQSQMNGVNQ</sequence>
<dbReference type="NCBIfam" id="TIGR02750">
    <property type="entry name" value="TraN_Ftype"/>
    <property type="match status" value="1"/>
</dbReference>
<dbReference type="EMBL" id="MH569712">
    <property type="protein sequence ID" value="AYM50931.1"/>
    <property type="molecule type" value="Genomic_DNA"/>
</dbReference>
<gene>
    <name evidence="1" type="primary">traN</name>
</gene>
<reference evidence="1" key="1">
    <citation type="submission" date="2018-06" db="EMBL/GenBank/DDBJ databases">
        <title>Sequence analysis of plasmid pPM120-2 from Serratia marcescens clinical isolate.</title>
        <authorList>
            <person name="Celejewski-Marciniak P."/>
            <person name="Wroblewska M."/>
        </authorList>
    </citation>
    <scope>NUCLEOTIDE SEQUENCE</scope>
    <source>
        <strain evidence="1">S120</strain>
        <plasmid evidence="1">pPM120-2</plasmid>
    </source>
</reference>
<dbReference type="InterPro" id="IPR014121">
    <property type="entry name" value="TraN_Ftype"/>
</dbReference>
<keyword evidence="1" id="KW-0614">Plasmid</keyword>
<protein>
    <submittedName>
        <fullName evidence="1">TraN</fullName>
    </submittedName>
</protein>
<geneLocation type="plasmid" evidence="1">
    <name>pPM120-2</name>
</geneLocation>
<evidence type="ECO:0000313" key="1">
    <source>
        <dbReference type="EMBL" id="AYM50931.1"/>
    </source>
</evidence>